<dbReference type="RefSeq" id="WP_406696278.1">
    <property type="nucleotide sequence ID" value="NZ_CP155447.1"/>
</dbReference>
<evidence type="ECO:0000313" key="1">
    <source>
        <dbReference type="EMBL" id="XBH03543.1"/>
    </source>
</evidence>
<sequence>MLTRRNFLAAAGVAPWLVNSALGEPPARKKIAIITSVWTYLSHSQHMGDRFLVGYPRHGRWHKPPIDVVSLYVDQKPEGDLSAQRAADHGFKVYPTIAETLRCGGDKLAVDGVVIICEHGKYPHNKKGQILYPRYEFFQQAIDVFEKDGRVVPVYNDKHLSYSAEKAERMVADSKRLNFPFLAGSSLPVTWRLPAVEVPYDEVIEDALMVGVGGSDPMDYHALEAMQCMVERRKGGETGIKSVQLLEGDAVWKAGEDGLWSKRLLEAALSRSDSLQGYSELDSRPQDLANNGELPRLVKNPAAYLVERNDGLRTTLLMLNGALQDYTFAARLKGGQILSTQFFLSPKPNVTYSACLVAQIEEMILSGKAPYPVERTQISSAMLDRLLDSKVDGHRRIETPELKIAYRAPRESRFGG</sequence>
<organism evidence="1">
    <name type="scientific">Singulisphaera sp. Ch08</name>
    <dbReference type="NCBI Taxonomy" id="3120278"/>
    <lineage>
        <taxon>Bacteria</taxon>
        <taxon>Pseudomonadati</taxon>
        <taxon>Planctomycetota</taxon>
        <taxon>Planctomycetia</taxon>
        <taxon>Isosphaerales</taxon>
        <taxon>Isosphaeraceae</taxon>
        <taxon>Singulisphaera</taxon>
    </lineage>
</organism>
<protein>
    <submittedName>
        <fullName evidence="1">Uncharacterized protein</fullName>
    </submittedName>
</protein>
<name>A0AAU7CEM3_9BACT</name>
<dbReference type="EMBL" id="CP155447">
    <property type="protein sequence ID" value="XBH03543.1"/>
    <property type="molecule type" value="Genomic_DNA"/>
</dbReference>
<gene>
    <name evidence="1" type="ORF">V5E97_35345</name>
</gene>
<accession>A0AAU7CEM3</accession>
<dbReference type="AlphaFoldDB" id="A0AAU7CEM3"/>
<proteinExistence type="predicted"/>
<reference evidence="1" key="1">
    <citation type="submission" date="2024-05" db="EMBL/GenBank/DDBJ databases">
        <title>Planctomycetes of the genus Singulisphaera possess chitinolytic capabilities.</title>
        <authorList>
            <person name="Ivanova A."/>
        </authorList>
    </citation>
    <scope>NUCLEOTIDE SEQUENCE</scope>
    <source>
        <strain evidence="1">Ch08T</strain>
    </source>
</reference>